<feature type="non-terminal residue" evidence="1">
    <location>
        <position position="1"/>
    </location>
</feature>
<evidence type="ECO:0000313" key="2">
    <source>
        <dbReference type="Proteomes" id="UP000789702"/>
    </source>
</evidence>
<protein>
    <submittedName>
        <fullName evidence="1">17409_t:CDS:1</fullName>
    </submittedName>
</protein>
<name>A0ACA9QBW4_9GLOM</name>
<comment type="caution">
    <text evidence="1">The sequence shown here is derived from an EMBL/GenBank/DDBJ whole genome shotgun (WGS) entry which is preliminary data.</text>
</comment>
<evidence type="ECO:0000313" key="1">
    <source>
        <dbReference type="EMBL" id="CAG8746120.1"/>
    </source>
</evidence>
<organism evidence="1 2">
    <name type="scientific">Dentiscutata heterogama</name>
    <dbReference type="NCBI Taxonomy" id="1316150"/>
    <lineage>
        <taxon>Eukaryota</taxon>
        <taxon>Fungi</taxon>
        <taxon>Fungi incertae sedis</taxon>
        <taxon>Mucoromycota</taxon>
        <taxon>Glomeromycotina</taxon>
        <taxon>Glomeromycetes</taxon>
        <taxon>Diversisporales</taxon>
        <taxon>Gigasporaceae</taxon>
        <taxon>Dentiscutata</taxon>
    </lineage>
</organism>
<dbReference type="EMBL" id="CAJVPU010043646">
    <property type="protein sequence ID" value="CAG8746120.1"/>
    <property type="molecule type" value="Genomic_DNA"/>
</dbReference>
<feature type="non-terminal residue" evidence="1">
    <location>
        <position position="102"/>
    </location>
</feature>
<gene>
    <name evidence="1" type="ORF">DHETER_LOCUS14354</name>
</gene>
<proteinExistence type="predicted"/>
<sequence>SKTNQRSLESPGVAETFSISPIFDIVESYDKYLAKCPSDTDPQFYLHPIKEFIRLVESCDIDISGCKISNQTGCKTLIQLLKSLGLSDYETISISCHKSQKG</sequence>
<accession>A0ACA9QBW4</accession>
<reference evidence="1" key="1">
    <citation type="submission" date="2021-06" db="EMBL/GenBank/DDBJ databases">
        <authorList>
            <person name="Kallberg Y."/>
            <person name="Tangrot J."/>
            <person name="Rosling A."/>
        </authorList>
    </citation>
    <scope>NUCLEOTIDE SEQUENCE</scope>
    <source>
        <strain evidence="1">IL203A</strain>
    </source>
</reference>
<keyword evidence="2" id="KW-1185">Reference proteome</keyword>
<dbReference type="Proteomes" id="UP000789702">
    <property type="component" value="Unassembled WGS sequence"/>
</dbReference>